<gene>
    <name evidence="3" type="ORF">BDK51DRAFT_38511</name>
</gene>
<organism evidence="3 4">
    <name type="scientific">Blyttiomyces helicus</name>
    <dbReference type="NCBI Taxonomy" id="388810"/>
    <lineage>
        <taxon>Eukaryota</taxon>
        <taxon>Fungi</taxon>
        <taxon>Fungi incertae sedis</taxon>
        <taxon>Chytridiomycota</taxon>
        <taxon>Chytridiomycota incertae sedis</taxon>
        <taxon>Chytridiomycetes</taxon>
        <taxon>Chytridiomycetes incertae sedis</taxon>
        <taxon>Blyttiomyces</taxon>
    </lineage>
</organism>
<accession>A0A4P9W8Z9</accession>
<dbReference type="GO" id="GO:0031625">
    <property type="term" value="F:ubiquitin protein ligase binding"/>
    <property type="evidence" value="ECO:0007669"/>
    <property type="project" value="TreeGrafter"/>
</dbReference>
<feature type="non-terminal residue" evidence="3">
    <location>
        <position position="612"/>
    </location>
</feature>
<dbReference type="Gene3D" id="2.60.40.640">
    <property type="match status" value="1"/>
</dbReference>
<dbReference type="InterPro" id="IPR011021">
    <property type="entry name" value="Arrestin-like_N"/>
</dbReference>
<dbReference type="GO" id="GO:0005829">
    <property type="term" value="C:cytosol"/>
    <property type="evidence" value="ECO:0007669"/>
    <property type="project" value="TreeGrafter"/>
</dbReference>
<evidence type="ECO:0000259" key="2">
    <source>
        <dbReference type="Pfam" id="PF00339"/>
    </source>
</evidence>
<dbReference type="OrthoDB" id="73680at2759"/>
<dbReference type="Proteomes" id="UP000269721">
    <property type="component" value="Unassembled WGS sequence"/>
</dbReference>
<dbReference type="Pfam" id="PF00339">
    <property type="entry name" value="Arrestin_N"/>
    <property type="match status" value="1"/>
</dbReference>
<protein>
    <recommendedName>
        <fullName evidence="2">Arrestin-like N-terminal domain-containing protein</fullName>
    </recommendedName>
</protein>
<dbReference type="AlphaFoldDB" id="A0A4P9W8Z9"/>
<evidence type="ECO:0000313" key="4">
    <source>
        <dbReference type="Proteomes" id="UP000269721"/>
    </source>
</evidence>
<feature type="region of interest" description="Disordered" evidence="1">
    <location>
        <begin position="458"/>
        <end position="482"/>
    </location>
</feature>
<keyword evidence="4" id="KW-1185">Reference proteome</keyword>
<evidence type="ECO:0000256" key="1">
    <source>
        <dbReference type="SAM" id="MobiDB-lite"/>
    </source>
</evidence>
<feature type="compositionally biased region" description="Pro residues" evidence="1">
    <location>
        <begin position="461"/>
        <end position="470"/>
    </location>
</feature>
<sequence length="612" mass="65227">MSSPSPKKLPAGSMFVRQFNLLPSLHCADPADRGAFVLEAGWNLKTTLTGVVRVEVARPLPDAKILLDFRGETHTAWTNEEIVRAWDTQPTLRKRRFAQVIEVVWGTGATGKAAASSSSSQTTKGKTMKPSPTSPIRDFPFSISLPATGLPPSFEDRRGEIRYSLACTLSWMEPLRLLRTTRDLLVPVVVRMPAPAIERLLSNPSEVRSATPEESNSSEPCSYELRIPTRVVRIGHDLVAEIGVRGQVVSVEASAFRKMEFRAPAHSAVMQHDYSAKLLDPTPIATERYLAPSDPTSPSHPATNMVKRVFRLKMDPTRGAIASIESPLISHSTLLSLRIFVKGITEPHVNLEIPVVLVPAEREVVPEPAQVGASGLDVIQGTRMAFLGHRSKAEEAAAEAAEAAAADAREEAAITAEVAIASAAAQASVASSAAAARTPSAPPPHGAAAAERQLLAGRTLPSPPHTPPSPHSMAAPPRGDSVTAVGDIERARALLHLTDRQDFRTKAGTASPKEFAAAVPYGYGKPLASGYDAAPTLPPAGPLPTPHLHAFQEEDLHLQRRLAITTDSVLGPPPAYSSLSRSASTSGSIYTAPPLPRPIPSARSAMSTINDL</sequence>
<dbReference type="GO" id="GO:0005886">
    <property type="term" value="C:plasma membrane"/>
    <property type="evidence" value="ECO:0007669"/>
    <property type="project" value="TreeGrafter"/>
</dbReference>
<dbReference type="InterPro" id="IPR050357">
    <property type="entry name" value="Arrestin_domain-protein"/>
</dbReference>
<dbReference type="GO" id="GO:0070086">
    <property type="term" value="P:ubiquitin-dependent endocytosis"/>
    <property type="evidence" value="ECO:0007669"/>
    <property type="project" value="TreeGrafter"/>
</dbReference>
<dbReference type="EMBL" id="KZ997550">
    <property type="protein sequence ID" value="RKO87270.1"/>
    <property type="molecule type" value="Genomic_DNA"/>
</dbReference>
<dbReference type="PANTHER" id="PTHR11188:SF17">
    <property type="entry name" value="FI21816P1"/>
    <property type="match status" value="1"/>
</dbReference>
<proteinExistence type="predicted"/>
<feature type="region of interest" description="Disordered" evidence="1">
    <location>
        <begin position="575"/>
        <end position="612"/>
    </location>
</feature>
<feature type="compositionally biased region" description="Low complexity" evidence="1">
    <location>
        <begin position="577"/>
        <end position="588"/>
    </location>
</feature>
<feature type="compositionally biased region" description="Low complexity" evidence="1">
    <location>
        <begin position="112"/>
        <end position="129"/>
    </location>
</feature>
<dbReference type="PANTHER" id="PTHR11188">
    <property type="entry name" value="ARRESTIN DOMAIN CONTAINING PROTEIN"/>
    <property type="match status" value="1"/>
</dbReference>
<dbReference type="GO" id="GO:0030674">
    <property type="term" value="F:protein-macromolecule adaptor activity"/>
    <property type="evidence" value="ECO:0007669"/>
    <property type="project" value="TreeGrafter"/>
</dbReference>
<name>A0A4P9W8Z9_9FUNG</name>
<feature type="region of interest" description="Disordered" evidence="1">
    <location>
        <begin position="112"/>
        <end position="134"/>
    </location>
</feature>
<evidence type="ECO:0000313" key="3">
    <source>
        <dbReference type="EMBL" id="RKO87270.1"/>
    </source>
</evidence>
<reference evidence="4" key="1">
    <citation type="journal article" date="2018" name="Nat. Microbiol.">
        <title>Leveraging single-cell genomics to expand the fungal tree of life.</title>
        <authorList>
            <person name="Ahrendt S.R."/>
            <person name="Quandt C.A."/>
            <person name="Ciobanu D."/>
            <person name="Clum A."/>
            <person name="Salamov A."/>
            <person name="Andreopoulos B."/>
            <person name="Cheng J.F."/>
            <person name="Woyke T."/>
            <person name="Pelin A."/>
            <person name="Henrissat B."/>
            <person name="Reynolds N.K."/>
            <person name="Benny G.L."/>
            <person name="Smith M.E."/>
            <person name="James T.Y."/>
            <person name="Grigoriev I.V."/>
        </authorList>
    </citation>
    <scope>NUCLEOTIDE SEQUENCE [LARGE SCALE GENOMIC DNA]</scope>
</reference>
<dbReference type="InterPro" id="IPR014752">
    <property type="entry name" value="Arrestin-like_C"/>
</dbReference>
<feature type="domain" description="Arrestin-like N-terminal" evidence="2">
    <location>
        <begin position="46"/>
        <end position="170"/>
    </location>
</feature>